<accession>A0A915EDN3</accession>
<protein>
    <submittedName>
        <fullName evidence="3">Uncharacterized protein</fullName>
    </submittedName>
</protein>
<feature type="compositionally biased region" description="Low complexity" evidence="1">
    <location>
        <begin position="22"/>
        <end position="34"/>
    </location>
</feature>
<evidence type="ECO:0000256" key="1">
    <source>
        <dbReference type="SAM" id="MobiDB-lite"/>
    </source>
</evidence>
<reference evidence="3" key="1">
    <citation type="submission" date="2022-11" db="UniProtKB">
        <authorList>
            <consortium name="WormBaseParasite"/>
        </authorList>
    </citation>
    <scope>IDENTIFICATION</scope>
</reference>
<feature type="region of interest" description="Disordered" evidence="1">
    <location>
        <begin position="1"/>
        <end position="47"/>
    </location>
</feature>
<name>A0A915EDN3_9BILA</name>
<evidence type="ECO:0000313" key="2">
    <source>
        <dbReference type="Proteomes" id="UP000887574"/>
    </source>
</evidence>
<dbReference type="WBParaSite" id="jg5563">
    <property type="protein sequence ID" value="jg5563"/>
    <property type="gene ID" value="jg5563"/>
</dbReference>
<dbReference type="Proteomes" id="UP000887574">
    <property type="component" value="Unplaced"/>
</dbReference>
<organism evidence="2 3">
    <name type="scientific">Ditylenchus dipsaci</name>
    <dbReference type="NCBI Taxonomy" id="166011"/>
    <lineage>
        <taxon>Eukaryota</taxon>
        <taxon>Metazoa</taxon>
        <taxon>Ecdysozoa</taxon>
        <taxon>Nematoda</taxon>
        <taxon>Chromadorea</taxon>
        <taxon>Rhabditida</taxon>
        <taxon>Tylenchina</taxon>
        <taxon>Tylenchomorpha</taxon>
        <taxon>Sphaerularioidea</taxon>
        <taxon>Anguinidae</taxon>
        <taxon>Anguininae</taxon>
        <taxon>Ditylenchus</taxon>
    </lineage>
</organism>
<sequence>MTVGTLSPYRKLDKTRNRTAQSHWSSTRSSISTSLVQRRSTTKMSNRLPGKSLQLNYCRPCVLLRLS</sequence>
<keyword evidence="2" id="KW-1185">Reference proteome</keyword>
<feature type="compositionally biased region" description="Polar residues" evidence="1">
    <location>
        <begin position="35"/>
        <end position="45"/>
    </location>
</feature>
<evidence type="ECO:0000313" key="3">
    <source>
        <dbReference type="WBParaSite" id="jg5563"/>
    </source>
</evidence>
<dbReference type="AlphaFoldDB" id="A0A915EDN3"/>
<proteinExistence type="predicted"/>